<dbReference type="STRING" id="498292.SAMN05660845_0110"/>
<accession>A0A1I0V1A5</accession>
<organism evidence="1 2">
    <name type="scientific">Flavobacterium swingsii</name>
    <dbReference type="NCBI Taxonomy" id="498292"/>
    <lineage>
        <taxon>Bacteria</taxon>
        <taxon>Pseudomonadati</taxon>
        <taxon>Bacteroidota</taxon>
        <taxon>Flavobacteriia</taxon>
        <taxon>Flavobacteriales</taxon>
        <taxon>Flavobacteriaceae</taxon>
        <taxon>Flavobacterium</taxon>
    </lineage>
</organism>
<dbReference type="RefSeq" id="WP_091472772.1">
    <property type="nucleotide sequence ID" value="NZ_FOJT01000001.1"/>
</dbReference>
<evidence type="ECO:0000313" key="1">
    <source>
        <dbReference type="EMBL" id="SFA70104.1"/>
    </source>
</evidence>
<proteinExistence type="predicted"/>
<evidence type="ECO:0000313" key="2">
    <source>
        <dbReference type="Proteomes" id="UP000199604"/>
    </source>
</evidence>
<protein>
    <submittedName>
        <fullName evidence="1">Uncharacterized protein</fullName>
    </submittedName>
</protein>
<sequence>MSQKICIISFDHWNYDKHIVDKLNEKGIDAFHIKIGGFKHKNIGTRILNTFSKIFLGKNPKIQKRQEHIIEMLEKKGSQDQILVINPEVISLEYHLKIKKFTQKYIAYLYDSVERCPVEHLLHGVFDEIYSFDKGDVAKYGFKETTNYNYLEKQPMTDAISIKNQVLYIASFDNRLEKVMLLKQAFEKIKVSYKFIIVGKKTSLFKLKNIFSTTISEIELRRNRIEQNDLKLLYSKTQAILDLVRDNQSGLSFRVFEAMAFQKKLITNNKNIVHYNFYNPNNILVLENENYVFDKAFFDTNYEPLSDEIYYIYTLDNWVNKIFNLNK</sequence>
<dbReference type="AlphaFoldDB" id="A0A1I0V1A5"/>
<gene>
    <name evidence="1" type="ORF">SAMN05660845_0110</name>
</gene>
<name>A0A1I0V1A5_9FLAO</name>
<dbReference type="EMBL" id="FOJT01000001">
    <property type="protein sequence ID" value="SFA70104.1"/>
    <property type="molecule type" value="Genomic_DNA"/>
</dbReference>
<dbReference type="OrthoDB" id="3251881at2"/>
<reference evidence="2" key="1">
    <citation type="submission" date="2016-10" db="EMBL/GenBank/DDBJ databases">
        <authorList>
            <person name="Varghese N."/>
            <person name="Submissions S."/>
        </authorList>
    </citation>
    <scope>NUCLEOTIDE SEQUENCE [LARGE SCALE GENOMIC DNA]</scope>
    <source>
        <strain evidence="2">DSM 21789</strain>
    </source>
</reference>
<dbReference type="Proteomes" id="UP000199604">
    <property type="component" value="Unassembled WGS sequence"/>
</dbReference>
<keyword evidence="2" id="KW-1185">Reference proteome</keyword>